<dbReference type="EMBL" id="JRRC01228988">
    <property type="protein sequence ID" value="KHG01934.1"/>
    <property type="molecule type" value="Genomic_DNA"/>
</dbReference>
<dbReference type="Proteomes" id="UP000032142">
    <property type="component" value="Unassembled WGS sequence"/>
</dbReference>
<dbReference type="AlphaFoldDB" id="A0A0B0MYC0"/>
<dbReference type="EMBL" id="JRRC01398811">
    <property type="protein sequence ID" value="KHG03926.1"/>
    <property type="molecule type" value="Genomic_DNA"/>
</dbReference>
<name>A0A0B0MYC0_GOSAR</name>
<keyword evidence="2" id="KW-0489">Methyltransferase</keyword>
<keyword evidence="3" id="KW-1185">Reference proteome</keyword>
<accession>A0A0B0MYC0</accession>
<dbReference type="GO" id="GO:0008168">
    <property type="term" value="F:methyltransferase activity"/>
    <property type="evidence" value="ECO:0007669"/>
    <property type="project" value="UniProtKB-KW"/>
</dbReference>
<protein>
    <submittedName>
        <fullName evidence="2">Ribosomal RNA small subunit methyltransferase A</fullName>
    </submittedName>
</protein>
<keyword evidence="2" id="KW-0808">Transferase</keyword>
<evidence type="ECO:0000313" key="1">
    <source>
        <dbReference type="EMBL" id="KHG01934.1"/>
    </source>
</evidence>
<evidence type="ECO:0000313" key="3">
    <source>
        <dbReference type="Proteomes" id="UP000032142"/>
    </source>
</evidence>
<reference evidence="3" key="2">
    <citation type="submission" date="2014-09" db="EMBL/GenBank/DDBJ databases">
        <authorList>
            <person name="Mudge J."/>
            <person name="Ramaraj T."/>
            <person name="Lindquist I.E."/>
            <person name="Bharti A.K."/>
            <person name="Sundararajan A."/>
            <person name="Cameron C.T."/>
            <person name="Woodward J.E."/>
            <person name="May G.D."/>
            <person name="Brubaker C."/>
            <person name="Broadhvest J."/>
            <person name="Wilkins T.A."/>
        </authorList>
    </citation>
    <scope>NUCLEOTIDE SEQUENCE</scope>
    <source>
        <strain evidence="3">cv. AKA8401</strain>
    </source>
</reference>
<comment type="caution">
    <text evidence="2">The sequence shown here is derived from an EMBL/GenBank/DDBJ whole genome shotgun (WGS) entry which is preliminary data.</text>
</comment>
<evidence type="ECO:0000313" key="2">
    <source>
        <dbReference type="EMBL" id="KHG03926.1"/>
    </source>
</evidence>
<proteinExistence type="predicted"/>
<gene>
    <name evidence="1" type="ORF">F383_22280</name>
    <name evidence="2" type="ORF">F383_26495</name>
</gene>
<organism evidence="2 3">
    <name type="scientific">Gossypium arboreum</name>
    <name type="common">Tree cotton</name>
    <name type="synonym">Gossypium nanking</name>
    <dbReference type="NCBI Taxonomy" id="29729"/>
    <lineage>
        <taxon>Eukaryota</taxon>
        <taxon>Viridiplantae</taxon>
        <taxon>Streptophyta</taxon>
        <taxon>Embryophyta</taxon>
        <taxon>Tracheophyta</taxon>
        <taxon>Spermatophyta</taxon>
        <taxon>Magnoliopsida</taxon>
        <taxon>eudicotyledons</taxon>
        <taxon>Gunneridae</taxon>
        <taxon>Pentapetalae</taxon>
        <taxon>rosids</taxon>
        <taxon>malvids</taxon>
        <taxon>Malvales</taxon>
        <taxon>Malvaceae</taxon>
        <taxon>Malvoideae</taxon>
        <taxon>Gossypium</taxon>
    </lineage>
</organism>
<sequence length="73" mass="8446">MPMRGYHLRMSWAMNSMIVDDATYCISCMPNTPTFGSLSICTQAFTYIKVYESHIHNPSFTQDLGIPQYEHHK</sequence>
<dbReference type="GO" id="GO:0032259">
    <property type="term" value="P:methylation"/>
    <property type="evidence" value="ECO:0007669"/>
    <property type="project" value="UniProtKB-KW"/>
</dbReference>
<reference evidence="2" key="1">
    <citation type="submission" date="2014-09" db="EMBL/GenBank/DDBJ databases">
        <title>G. arboreum L. cv. AKA8401 A2 genome assembly version 1.0.</title>
        <authorList>
            <person name="Mudge J."/>
            <person name="Ramaraj T."/>
            <person name="Lindquist I.E."/>
            <person name="Bharti A.K."/>
            <person name="Sundararajan A."/>
            <person name="Cameron C.T."/>
            <person name="Woodward J.E."/>
            <person name="May G.D."/>
            <person name="Brubaker C."/>
            <person name="Broadhvest J."/>
            <person name="Wilkins T.A."/>
        </authorList>
    </citation>
    <scope>NUCLEOTIDE SEQUENCE</scope>
</reference>